<evidence type="ECO:0000256" key="1">
    <source>
        <dbReference type="SAM" id="MobiDB-lite"/>
    </source>
</evidence>
<evidence type="ECO:0000313" key="2">
    <source>
        <dbReference type="EMBL" id="MED6255123.1"/>
    </source>
</evidence>
<dbReference type="EMBL" id="JAHUTI010070387">
    <property type="protein sequence ID" value="MED6255123.1"/>
    <property type="molecule type" value="Genomic_DNA"/>
</dbReference>
<evidence type="ECO:0000313" key="3">
    <source>
        <dbReference type="Proteomes" id="UP001345963"/>
    </source>
</evidence>
<sequence>EIRATDIQRPPRAHEPKENHRQDYRKPFREEQGRVPGKPPTGHSAEATQSCSEEPAGPAASCPRPSRSSHGPRDPRPRDISLSKQRPDRALGVQALASSHRE</sequence>
<protein>
    <submittedName>
        <fullName evidence="2">Uncharacterized protein</fullName>
    </submittedName>
</protein>
<feature type="non-terminal residue" evidence="2">
    <location>
        <position position="1"/>
    </location>
</feature>
<comment type="caution">
    <text evidence="2">The sequence shown here is derived from an EMBL/GenBank/DDBJ whole genome shotgun (WGS) entry which is preliminary data.</text>
</comment>
<name>A0ABU7BX20_9TELE</name>
<accession>A0ABU7BX20</accession>
<proteinExistence type="predicted"/>
<reference evidence="2 3" key="1">
    <citation type="submission" date="2021-07" db="EMBL/GenBank/DDBJ databases">
        <authorList>
            <person name="Palmer J.M."/>
        </authorList>
    </citation>
    <scope>NUCLEOTIDE SEQUENCE [LARGE SCALE GENOMIC DNA]</scope>
    <source>
        <strain evidence="2 3">AT_MEX2019</strain>
        <tissue evidence="2">Muscle</tissue>
    </source>
</reference>
<gene>
    <name evidence="2" type="ORF">ATANTOWER_004990</name>
</gene>
<keyword evidence="3" id="KW-1185">Reference proteome</keyword>
<dbReference type="Proteomes" id="UP001345963">
    <property type="component" value="Unassembled WGS sequence"/>
</dbReference>
<feature type="compositionally biased region" description="Basic and acidic residues" evidence="1">
    <location>
        <begin position="12"/>
        <end position="33"/>
    </location>
</feature>
<feature type="compositionally biased region" description="Basic and acidic residues" evidence="1">
    <location>
        <begin position="71"/>
        <end position="89"/>
    </location>
</feature>
<feature type="region of interest" description="Disordered" evidence="1">
    <location>
        <begin position="1"/>
        <end position="102"/>
    </location>
</feature>
<organism evidence="2 3">
    <name type="scientific">Ataeniobius toweri</name>
    <dbReference type="NCBI Taxonomy" id="208326"/>
    <lineage>
        <taxon>Eukaryota</taxon>
        <taxon>Metazoa</taxon>
        <taxon>Chordata</taxon>
        <taxon>Craniata</taxon>
        <taxon>Vertebrata</taxon>
        <taxon>Euteleostomi</taxon>
        <taxon>Actinopterygii</taxon>
        <taxon>Neopterygii</taxon>
        <taxon>Teleostei</taxon>
        <taxon>Neoteleostei</taxon>
        <taxon>Acanthomorphata</taxon>
        <taxon>Ovalentaria</taxon>
        <taxon>Atherinomorphae</taxon>
        <taxon>Cyprinodontiformes</taxon>
        <taxon>Goodeidae</taxon>
        <taxon>Ataeniobius</taxon>
    </lineage>
</organism>
<feature type="compositionally biased region" description="Low complexity" evidence="1">
    <location>
        <begin position="55"/>
        <end position="69"/>
    </location>
</feature>